<name>A0A059EY91_9MICR</name>
<dbReference type="AlphaFoldDB" id="A0A059EY91"/>
<dbReference type="VEuPathDB" id="MicrosporidiaDB:H312_02774"/>
<reference evidence="2" key="1">
    <citation type="submission" date="2013-02" db="EMBL/GenBank/DDBJ databases">
        <authorList>
            <consortium name="The Broad Institute Genome Sequencing Platform"/>
            <person name="Cuomo C."/>
            <person name="Becnel J."/>
            <person name="Sanscrainte N."/>
            <person name="Walker B."/>
            <person name="Young S.K."/>
            <person name="Zeng Q."/>
            <person name="Gargeya S."/>
            <person name="Fitzgerald M."/>
            <person name="Haas B."/>
            <person name="Abouelleil A."/>
            <person name="Alvarado L."/>
            <person name="Arachchi H.M."/>
            <person name="Berlin A.M."/>
            <person name="Chapman S.B."/>
            <person name="Dewar J."/>
            <person name="Goldberg J."/>
            <person name="Griggs A."/>
            <person name="Gujja S."/>
            <person name="Hansen M."/>
            <person name="Howarth C."/>
            <person name="Imamovic A."/>
            <person name="Larimer J."/>
            <person name="McCowan C."/>
            <person name="Murphy C."/>
            <person name="Neiman D."/>
            <person name="Pearson M."/>
            <person name="Priest M."/>
            <person name="Roberts A."/>
            <person name="Saif S."/>
            <person name="Shea T."/>
            <person name="Sisk P."/>
            <person name="Sykes S."/>
            <person name="Wortman J."/>
            <person name="Nusbaum C."/>
            <person name="Birren B."/>
        </authorList>
    </citation>
    <scope>NUCLEOTIDE SEQUENCE [LARGE SCALE GENOMIC DNA]</scope>
    <source>
        <strain evidence="2">PRA339</strain>
    </source>
</reference>
<reference evidence="1 2" key="2">
    <citation type="submission" date="2014-03" db="EMBL/GenBank/DDBJ databases">
        <title>The Genome Sequence of Anncaliia algerae insect isolate PRA339.</title>
        <authorList>
            <consortium name="The Broad Institute Genome Sequencing Platform"/>
            <consortium name="The Broad Institute Genome Sequencing Center for Infectious Disease"/>
            <person name="Cuomo C."/>
            <person name="Becnel J."/>
            <person name="Sanscrainte N."/>
            <person name="Walker B."/>
            <person name="Young S.K."/>
            <person name="Zeng Q."/>
            <person name="Gargeya S."/>
            <person name="Fitzgerald M."/>
            <person name="Haas B."/>
            <person name="Abouelleil A."/>
            <person name="Alvarado L."/>
            <person name="Arachchi H.M."/>
            <person name="Berlin A.M."/>
            <person name="Chapman S.B."/>
            <person name="Dewar J."/>
            <person name="Goldberg J."/>
            <person name="Griggs A."/>
            <person name="Gujja S."/>
            <person name="Hansen M."/>
            <person name="Howarth C."/>
            <person name="Imamovic A."/>
            <person name="Larimer J."/>
            <person name="McCowan C."/>
            <person name="Murphy C."/>
            <person name="Neiman D."/>
            <person name="Pearson M."/>
            <person name="Priest M."/>
            <person name="Roberts A."/>
            <person name="Saif S."/>
            <person name="Shea T."/>
            <person name="Sisk P."/>
            <person name="Sykes S."/>
            <person name="Wortman J."/>
            <person name="Nusbaum C."/>
            <person name="Birren B."/>
        </authorList>
    </citation>
    <scope>NUCLEOTIDE SEQUENCE [LARGE SCALE GENOMIC DNA]</scope>
    <source>
        <strain evidence="1 2">PRA339</strain>
    </source>
</reference>
<dbReference type="EMBL" id="KK365226">
    <property type="protein sequence ID" value="KCZ79832.1"/>
    <property type="molecule type" value="Genomic_DNA"/>
</dbReference>
<organism evidence="1 2">
    <name type="scientific">Anncaliia algerae PRA339</name>
    <dbReference type="NCBI Taxonomy" id="1288291"/>
    <lineage>
        <taxon>Eukaryota</taxon>
        <taxon>Fungi</taxon>
        <taxon>Fungi incertae sedis</taxon>
        <taxon>Microsporidia</taxon>
        <taxon>Tubulinosematoidea</taxon>
        <taxon>Tubulinosematidae</taxon>
        <taxon>Anncaliia</taxon>
    </lineage>
</organism>
<keyword evidence="2" id="KW-1185">Reference proteome</keyword>
<protein>
    <submittedName>
        <fullName evidence="1">Uncharacterized protein</fullName>
    </submittedName>
</protein>
<evidence type="ECO:0000313" key="2">
    <source>
        <dbReference type="Proteomes" id="UP000030655"/>
    </source>
</evidence>
<accession>A0A059EY91</accession>
<proteinExistence type="predicted"/>
<gene>
    <name evidence="1" type="ORF">H312_02774</name>
</gene>
<dbReference type="Proteomes" id="UP000030655">
    <property type="component" value="Unassembled WGS sequence"/>
</dbReference>
<sequence length="51" mass="6062">MSNKKPGYKTNLLQKFNFTCTKRYISITFLFLYDRTLRQVYKGCGQNTFLA</sequence>
<dbReference type="HOGENOM" id="CLU_3105912_0_0_1"/>
<evidence type="ECO:0000313" key="1">
    <source>
        <dbReference type="EMBL" id="KCZ79832.1"/>
    </source>
</evidence>